<protein>
    <submittedName>
        <fullName evidence="2">AAA family ATPase</fullName>
    </submittedName>
</protein>
<evidence type="ECO:0000259" key="1">
    <source>
        <dbReference type="SMART" id="SM00382"/>
    </source>
</evidence>
<dbReference type="Proteomes" id="UP001221686">
    <property type="component" value="Unassembled WGS sequence"/>
</dbReference>
<dbReference type="InterPro" id="IPR051396">
    <property type="entry name" value="Bact_Antivir_Def_Nuclease"/>
</dbReference>
<evidence type="ECO:0000313" key="3">
    <source>
        <dbReference type="Proteomes" id="UP001221686"/>
    </source>
</evidence>
<comment type="caution">
    <text evidence="2">The sequence shown here is derived from an EMBL/GenBank/DDBJ whole genome shotgun (WGS) entry which is preliminary data.</text>
</comment>
<dbReference type="EMBL" id="JAQNDL010000002">
    <property type="protein sequence ID" value="MDC0719223.1"/>
    <property type="molecule type" value="Genomic_DNA"/>
</dbReference>
<dbReference type="PANTHER" id="PTHR43581">
    <property type="entry name" value="ATP/GTP PHOSPHATASE"/>
    <property type="match status" value="1"/>
</dbReference>
<gene>
    <name evidence="2" type="ORF">POL25_20130</name>
</gene>
<feature type="domain" description="AAA+ ATPase" evidence="1">
    <location>
        <begin position="22"/>
        <end position="392"/>
    </location>
</feature>
<reference evidence="2 3" key="1">
    <citation type="submission" date="2022-11" db="EMBL/GenBank/DDBJ databases">
        <title>Minimal conservation of predation-associated metabolite biosynthetic gene clusters underscores biosynthetic potential of Myxococcota including descriptions for ten novel species: Archangium lansinium sp. nov., Myxococcus landrumus sp. nov., Nannocystis bai.</title>
        <authorList>
            <person name="Ahearne A."/>
            <person name="Stevens C."/>
            <person name="Dowd S."/>
        </authorList>
    </citation>
    <scope>NUCLEOTIDE SEQUENCE [LARGE SCALE GENOMIC DNA]</scope>
    <source>
        <strain evidence="2 3">BB15-2</strain>
    </source>
</reference>
<organism evidence="2 3">
    <name type="scientific">Nannocystis bainbridge</name>
    <dbReference type="NCBI Taxonomy" id="2995303"/>
    <lineage>
        <taxon>Bacteria</taxon>
        <taxon>Pseudomonadati</taxon>
        <taxon>Myxococcota</taxon>
        <taxon>Polyangia</taxon>
        <taxon>Nannocystales</taxon>
        <taxon>Nannocystaceae</taxon>
        <taxon>Nannocystis</taxon>
    </lineage>
</organism>
<dbReference type="RefSeq" id="WP_272087734.1">
    <property type="nucleotide sequence ID" value="NZ_JAQNDL010000002.1"/>
</dbReference>
<dbReference type="InterPro" id="IPR003959">
    <property type="entry name" value="ATPase_AAA_core"/>
</dbReference>
<keyword evidence="3" id="KW-1185">Reference proteome</keyword>
<dbReference type="CDD" id="cd00267">
    <property type="entry name" value="ABC_ATPase"/>
    <property type="match status" value="1"/>
</dbReference>
<dbReference type="SUPFAM" id="SSF52540">
    <property type="entry name" value="P-loop containing nucleoside triphosphate hydrolases"/>
    <property type="match status" value="1"/>
</dbReference>
<dbReference type="Gene3D" id="3.40.50.300">
    <property type="entry name" value="P-loop containing nucleotide triphosphate hydrolases"/>
    <property type="match status" value="2"/>
</dbReference>
<dbReference type="SMART" id="SM00382">
    <property type="entry name" value="AAA"/>
    <property type="match status" value="1"/>
</dbReference>
<name>A0ABT5E2N2_9BACT</name>
<sequence length="425" mass="47617">MQIRDIELTNFRGFETLKCELNPECTLFVGINGSGKTSVLDAIAALLSMWMRAVAGRLDGGRLEPDDRRLVRRIIKGVPSLEVAGPVVVHGTISGREGESHLERVSLDGTDFVNSSLLSEGYRTVESVSAGAQEELPLFAYYCTGRLWQTSDVQGNLRLQSVFDGYRDCLRAAVNHQLLQSWMSWRESVRLQEIGLAVESGQEIRSVREPLLEVVANAVTDCVEGAKRFYYSVNHEELRVDFKDGRTLPFRMLSDGYRNLLALVGDIAWRAARLNPHHGVDAAKETAGVVLIDELDLHLHPSWQRSVLPNLRRVFPKIQFIATTHSPQVLSTAEPAWIRVLHPDGSVGTVEHTHGRDSNSLLEDVFGVPERPVETRDDIRRLFDLIDRGAFDEAEALREKLQEDLGPDDPDIVRARTAIDLERNL</sequence>
<evidence type="ECO:0000313" key="2">
    <source>
        <dbReference type="EMBL" id="MDC0719223.1"/>
    </source>
</evidence>
<dbReference type="InterPro" id="IPR027417">
    <property type="entry name" value="P-loop_NTPase"/>
</dbReference>
<dbReference type="Pfam" id="PF13175">
    <property type="entry name" value="AAA_15"/>
    <property type="match status" value="1"/>
</dbReference>
<dbReference type="PANTHER" id="PTHR43581:SF2">
    <property type="entry name" value="EXCINUCLEASE ATPASE SUBUNIT"/>
    <property type="match status" value="1"/>
</dbReference>
<proteinExistence type="predicted"/>
<dbReference type="InterPro" id="IPR041685">
    <property type="entry name" value="AAA_GajA/Old/RecF-like"/>
</dbReference>
<accession>A0ABT5E2N2</accession>
<dbReference type="InterPro" id="IPR003593">
    <property type="entry name" value="AAA+_ATPase"/>
</dbReference>
<dbReference type="Pfam" id="PF13304">
    <property type="entry name" value="AAA_21"/>
    <property type="match status" value="1"/>
</dbReference>